<accession>A0A6C0AES1</accession>
<dbReference type="SUPFAM" id="SSF50814">
    <property type="entry name" value="Lipocalins"/>
    <property type="match status" value="1"/>
</dbReference>
<evidence type="ECO:0000313" key="1">
    <source>
        <dbReference type="EMBL" id="QHS77933.1"/>
    </source>
</evidence>
<protein>
    <submittedName>
        <fullName evidence="1">Uncharacterized protein</fullName>
    </submittedName>
</protein>
<dbReference type="AlphaFoldDB" id="A0A6C0AES1"/>
<proteinExistence type="predicted"/>
<dbReference type="EMBL" id="MN740593">
    <property type="protein sequence ID" value="QHS77933.1"/>
    <property type="molecule type" value="Genomic_DNA"/>
</dbReference>
<reference evidence="1" key="1">
    <citation type="journal article" date="2020" name="Nature">
        <title>Giant virus diversity and host interactions through global metagenomics.</title>
        <authorList>
            <person name="Schulz F."/>
            <person name="Roux S."/>
            <person name="Paez-Espino D."/>
            <person name="Jungbluth S."/>
            <person name="Walsh D.A."/>
            <person name="Denef V.J."/>
            <person name="McMahon K.D."/>
            <person name="Konstantinidis K.T."/>
            <person name="Eloe-Fadrosh E.A."/>
            <person name="Kyrpides N.C."/>
            <person name="Woyke T."/>
        </authorList>
    </citation>
    <scope>NUCLEOTIDE SEQUENCE</scope>
    <source>
        <strain evidence="1">GVMAG-S-1021933-23</strain>
    </source>
</reference>
<sequence length="129" mass="15476">MLEKFEGIFYQIYENSNYDVKKIEYSLISERELKIDIFDSDKIISGNVTYLNKYSNEGDIYEFMEFMEILDFGEVKHVFFYKILYADYENYLILGDINGNNIRILSRKDTFSQSEFNLLIEITRLKGYN</sequence>
<dbReference type="InterPro" id="IPR012674">
    <property type="entry name" value="Calycin"/>
</dbReference>
<organism evidence="1">
    <name type="scientific">viral metagenome</name>
    <dbReference type="NCBI Taxonomy" id="1070528"/>
    <lineage>
        <taxon>unclassified sequences</taxon>
        <taxon>metagenomes</taxon>
        <taxon>organismal metagenomes</taxon>
    </lineage>
</organism>
<name>A0A6C0AES1_9ZZZZ</name>